<dbReference type="AlphaFoldDB" id="G4CNX9"/>
<reference evidence="1 2" key="1">
    <citation type="submission" date="2011-06" db="EMBL/GenBank/DDBJ databases">
        <authorList>
            <person name="Muzny D."/>
            <person name="Qin X."/>
            <person name="Deng J."/>
            <person name="Jiang H."/>
            <person name="Liu Y."/>
            <person name="Qu J."/>
            <person name="Song X.-Z."/>
            <person name="Zhang L."/>
            <person name="Thornton R."/>
            <person name="Coyle M."/>
            <person name="Francisco L."/>
            <person name="Jackson L."/>
            <person name="Javaid M."/>
            <person name="Korchina V."/>
            <person name="Kovar C."/>
            <person name="Mata R."/>
            <person name="Mathew T."/>
            <person name="Ngo R."/>
            <person name="Nguyen L."/>
            <person name="Nguyen N."/>
            <person name="Okwuonu G."/>
            <person name="Ongeri F."/>
            <person name="Pham C."/>
            <person name="Simmons D."/>
            <person name="Wilczek-Boney K."/>
            <person name="Hale W."/>
            <person name="Jakkamsetti A."/>
            <person name="Pham P."/>
            <person name="Ruth R."/>
            <person name="San Lucas F."/>
            <person name="Warren J."/>
            <person name="Zhang J."/>
            <person name="Zhao Z."/>
            <person name="Zhou C."/>
            <person name="Zhu D."/>
            <person name="Lee S."/>
            <person name="Bess C."/>
            <person name="Blankenburg K."/>
            <person name="Forbes L."/>
            <person name="Fu Q."/>
            <person name="Gubbala S."/>
            <person name="Hirani K."/>
            <person name="Jayaseelan J.C."/>
            <person name="Lara F."/>
            <person name="Munidasa M."/>
            <person name="Palculict T."/>
            <person name="Patil S."/>
            <person name="Pu L.-L."/>
            <person name="Saada N."/>
            <person name="Tang L."/>
            <person name="Weissenberger G."/>
            <person name="Zhu Y."/>
            <person name="Hemphill L."/>
            <person name="Shang Y."/>
            <person name="Youmans B."/>
            <person name="Ayvaz T."/>
            <person name="Ross M."/>
            <person name="Santibanez J."/>
            <person name="Aqrawi P."/>
            <person name="Gross S."/>
            <person name="Joshi V."/>
            <person name="Fowler G."/>
            <person name="Nazareth L."/>
            <person name="Reid J."/>
            <person name="Worley K."/>
            <person name="Petrosino J."/>
            <person name="Highlander S."/>
            <person name="Gibbs R."/>
        </authorList>
    </citation>
    <scope>NUCLEOTIDE SEQUENCE [LARGE SCALE GENOMIC DNA]</scope>
    <source>
        <strain evidence="1 2">9715</strain>
    </source>
</reference>
<comment type="caution">
    <text evidence="1">The sequence shown here is derived from an EMBL/GenBank/DDBJ whole genome shotgun (WGS) entry which is preliminary data.</text>
</comment>
<dbReference type="EMBL" id="AGAZ01000032">
    <property type="protein sequence ID" value="EGZ48929.1"/>
    <property type="molecule type" value="Genomic_DNA"/>
</dbReference>
<proteinExistence type="predicted"/>
<organism evidence="1 2">
    <name type="scientific">Neisseria wadsworthii 9715</name>
    <dbReference type="NCBI Taxonomy" id="1030841"/>
    <lineage>
        <taxon>Bacteria</taxon>
        <taxon>Pseudomonadati</taxon>
        <taxon>Pseudomonadota</taxon>
        <taxon>Betaproteobacteria</taxon>
        <taxon>Neisseriales</taxon>
        <taxon>Neisseriaceae</taxon>
        <taxon>Neisseria</taxon>
    </lineage>
</organism>
<dbReference type="Proteomes" id="UP000005336">
    <property type="component" value="Unassembled WGS sequence"/>
</dbReference>
<dbReference type="HOGENOM" id="CLU_3138198_0_0_4"/>
<gene>
    <name evidence="1" type="ORF">HMPREF9370_0788</name>
</gene>
<evidence type="ECO:0000313" key="2">
    <source>
        <dbReference type="Proteomes" id="UP000005336"/>
    </source>
</evidence>
<accession>G4CNX9</accession>
<name>G4CNX9_9NEIS</name>
<evidence type="ECO:0000313" key="1">
    <source>
        <dbReference type="EMBL" id="EGZ48929.1"/>
    </source>
</evidence>
<protein>
    <submittedName>
        <fullName evidence="1">Uncharacterized protein</fullName>
    </submittedName>
</protein>
<sequence>MHFFLPNASCYIQISYQENSCKSDAFLQKSSNQQEIHQIFIDGLDVEAG</sequence>
<keyword evidence="2" id="KW-1185">Reference proteome</keyword>